<sequence length="129" mass="15142">MQNAQRFKKVNRFPVGTLGVFIKEILSVTENIDTGKRLNRYPRLLKFAFYYPVGFTEFSEVSFGKREKKIVNILQVFFVSVYLDKRPGVRMSSSSNHPAHFLKIKQRKLCIVMSVDRWRPTQRVRDVAV</sequence>
<evidence type="ECO:0000313" key="2">
    <source>
        <dbReference type="Proteomes" id="UP001054945"/>
    </source>
</evidence>
<comment type="caution">
    <text evidence="1">The sequence shown here is derived from an EMBL/GenBank/DDBJ whole genome shotgun (WGS) entry which is preliminary data.</text>
</comment>
<reference evidence="1 2" key="1">
    <citation type="submission" date="2021-06" db="EMBL/GenBank/DDBJ databases">
        <title>Caerostris extrusa draft genome.</title>
        <authorList>
            <person name="Kono N."/>
            <person name="Arakawa K."/>
        </authorList>
    </citation>
    <scope>NUCLEOTIDE SEQUENCE [LARGE SCALE GENOMIC DNA]</scope>
</reference>
<dbReference type="EMBL" id="BPLR01020716">
    <property type="protein sequence ID" value="GIX81821.1"/>
    <property type="molecule type" value="Genomic_DNA"/>
</dbReference>
<dbReference type="Proteomes" id="UP001054945">
    <property type="component" value="Unassembled WGS sequence"/>
</dbReference>
<accession>A0AAV4NDR1</accession>
<keyword evidence="2" id="KW-1185">Reference proteome</keyword>
<proteinExistence type="predicted"/>
<gene>
    <name evidence="1" type="ORF">CEXT_214371</name>
</gene>
<dbReference type="AlphaFoldDB" id="A0AAV4NDR1"/>
<name>A0AAV4NDR1_CAEEX</name>
<evidence type="ECO:0000313" key="1">
    <source>
        <dbReference type="EMBL" id="GIX81821.1"/>
    </source>
</evidence>
<protein>
    <submittedName>
        <fullName evidence="1">Uncharacterized protein</fullName>
    </submittedName>
</protein>
<organism evidence="1 2">
    <name type="scientific">Caerostris extrusa</name>
    <name type="common">Bark spider</name>
    <name type="synonym">Caerostris bankana</name>
    <dbReference type="NCBI Taxonomy" id="172846"/>
    <lineage>
        <taxon>Eukaryota</taxon>
        <taxon>Metazoa</taxon>
        <taxon>Ecdysozoa</taxon>
        <taxon>Arthropoda</taxon>
        <taxon>Chelicerata</taxon>
        <taxon>Arachnida</taxon>
        <taxon>Araneae</taxon>
        <taxon>Araneomorphae</taxon>
        <taxon>Entelegynae</taxon>
        <taxon>Araneoidea</taxon>
        <taxon>Araneidae</taxon>
        <taxon>Caerostris</taxon>
    </lineage>
</organism>